<organism evidence="6 7">
    <name type="scientific">Petrotoga mexicana DSM 14811</name>
    <dbReference type="NCBI Taxonomy" id="1122954"/>
    <lineage>
        <taxon>Bacteria</taxon>
        <taxon>Thermotogati</taxon>
        <taxon>Thermotogota</taxon>
        <taxon>Thermotogae</taxon>
        <taxon>Petrotogales</taxon>
        <taxon>Petrotogaceae</taxon>
        <taxon>Petrotoga</taxon>
    </lineage>
</organism>
<keyword evidence="3 5" id="KW-1133">Transmembrane helix</keyword>
<comment type="caution">
    <text evidence="6">The sequence shown here is derived from an EMBL/GenBank/DDBJ whole genome shotgun (WGS) entry which is preliminary data.</text>
</comment>
<keyword evidence="5" id="KW-1003">Cell membrane</keyword>
<dbReference type="PANTHER" id="PTHR43701:SF5">
    <property type="entry name" value="MEMBRANE TRANSPORTER PROTEIN-RELATED"/>
    <property type="match status" value="1"/>
</dbReference>
<reference evidence="6 7" key="1">
    <citation type="submission" date="2013-12" db="EMBL/GenBank/DDBJ databases">
        <title>Comparative genomics of Petrotoga isolates.</title>
        <authorList>
            <person name="Nesbo C.L."/>
            <person name="Charchuk R."/>
            <person name="Chow K."/>
        </authorList>
    </citation>
    <scope>NUCLEOTIDE SEQUENCE [LARGE SCALE GENOMIC DNA]</scope>
    <source>
        <strain evidence="6 7">DSM 14811</strain>
    </source>
</reference>
<feature type="transmembrane region" description="Helical" evidence="5">
    <location>
        <begin position="99"/>
        <end position="117"/>
    </location>
</feature>
<dbReference type="InterPro" id="IPR051598">
    <property type="entry name" value="TSUP/Inactive_protease-like"/>
</dbReference>
<dbReference type="PANTHER" id="PTHR43701">
    <property type="entry name" value="MEMBRANE TRANSPORTER PROTEIN MJ0441-RELATED"/>
    <property type="match status" value="1"/>
</dbReference>
<dbReference type="InterPro" id="IPR002781">
    <property type="entry name" value="TM_pro_TauE-like"/>
</dbReference>
<keyword evidence="7" id="KW-1185">Reference proteome</keyword>
<keyword evidence="2 5" id="KW-0812">Transmembrane</keyword>
<dbReference type="Proteomes" id="UP000236604">
    <property type="component" value="Unassembled WGS sequence"/>
</dbReference>
<feature type="transmembrane region" description="Helical" evidence="5">
    <location>
        <begin position="183"/>
        <end position="206"/>
    </location>
</feature>
<evidence type="ECO:0000256" key="4">
    <source>
        <dbReference type="ARBA" id="ARBA00023136"/>
    </source>
</evidence>
<feature type="transmembrane region" description="Helical" evidence="5">
    <location>
        <begin position="12"/>
        <end position="37"/>
    </location>
</feature>
<evidence type="ECO:0000313" key="6">
    <source>
        <dbReference type="EMBL" id="PNR97778.1"/>
    </source>
</evidence>
<gene>
    <name evidence="6" type="ORF">X927_09865</name>
</gene>
<keyword evidence="4 5" id="KW-0472">Membrane</keyword>
<evidence type="ECO:0000313" key="7">
    <source>
        <dbReference type="Proteomes" id="UP000236604"/>
    </source>
</evidence>
<dbReference type="AlphaFoldDB" id="A0A2K1P4R4"/>
<dbReference type="RefSeq" id="WP_103065461.1">
    <property type="nucleotide sequence ID" value="NZ_AZRN01000036.1"/>
</dbReference>
<dbReference type="EMBL" id="AZRN01000036">
    <property type="protein sequence ID" value="PNR97778.1"/>
    <property type="molecule type" value="Genomic_DNA"/>
</dbReference>
<evidence type="ECO:0000256" key="3">
    <source>
        <dbReference type="ARBA" id="ARBA00022989"/>
    </source>
</evidence>
<feature type="transmembrane region" description="Helical" evidence="5">
    <location>
        <begin position="76"/>
        <end position="93"/>
    </location>
</feature>
<dbReference type="Pfam" id="PF01925">
    <property type="entry name" value="TauE"/>
    <property type="match status" value="1"/>
</dbReference>
<evidence type="ECO:0000256" key="2">
    <source>
        <dbReference type="ARBA" id="ARBA00022692"/>
    </source>
</evidence>
<sequence>MISQYIISVLAGWGAGAVTGIIGASAAAVIVPVLITFLDIPTFEAIGISLATDVVASLVAANTYRRNGNIDLKSGLQMAISAIVGAIIGTWISSYVPSAGLGGFTGVAILLIGINFIRKPLHQRIQTIQEKHKNDPNINNVKRITSSILWGLLIGFIAGFVGAGGGVMILLILTLVLRYKIHVAVGTSVLIMAFTALSGAVSHALYAPIPWDLLAFAVVGGAVGSKMAATFANNVSEEKLSKIAGVAFILLGAMTITDGIIS</sequence>
<accession>A0A2K1P4R4</accession>
<feature type="transmembrane region" description="Helical" evidence="5">
    <location>
        <begin position="213"/>
        <end position="231"/>
    </location>
</feature>
<feature type="transmembrane region" description="Helical" evidence="5">
    <location>
        <begin position="243"/>
        <end position="261"/>
    </location>
</feature>
<feature type="transmembrane region" description="Helical" evidence="5">
    <location>
        <begin position="148"/>
        <end position="177"/>
    </location>
</feature>
<proteinExistence type="inferred from homology"/>
<comment type="similarity">
    <text evidence="5">Belongs to the 4-toluene sulfonate uptake permease (TSUP) (TC 2.A.102) family.</text>
</comment>
<feature type="transmembrane region" description="Helical" evidence="5">
    <location>
        <begin position="43"/>
        <end position="64"/>
    </location>
</feature>
<evidence type="ECO:0000256" key="5">
    <source>
        <dbReference type="RuleBase" id="RU363041"/>
    </source>
</evidence>
<evidence type="ECO:0000256" key="1">
    <source>
        <dbReference type="ARBA" id="ARBA00004141"/>
    </source>
</evidence>
<comment type="subcellular location">
    <subcellularLocation>
        <location evidence="5">Cell membrane</location>
        <topology evidence="5">Multi-pass membrane protein</topology>
    </subcellularLocation>
    <subcellularLocation>
        <location evidence="1">Membrane</location>
        <topology evidence="1">Multi-pass membrane protein</topology>
    </subcellularLocation>
</comment>
<dbReference type="GO" id="GO:0005886">
    <property type="term" value="C:plasma membrane"/>
    <property type="evidence" value="ECO:0007669"/>
    <property type="project" value="UniProtKB-SubCell"/>
</dbReference>
<name>A0A2K1P4R4_9BACT</name>
<protein>
    <recommendedName>
        <fullName evidence="5">Probable membrane transporter protein</fullName>
    </recommendedName>
</protein>